<dbReference type="Gene3D" id="3.40.50.1110">
    <property type="entry name" value="SGNH hydrolase"/>
    <property type="match status" value="1"/>
</dbReference>
<evidence type="ECO:0000313" key="3">
    <source>
        <dbReference type="Proteomes" id="UP000199662"/>
    </source>
</evidence>
<reference evidence="2 3" key="1">
    <citation type="submission" date="2016-10" db="EMBL/GenBank/DDBJ databases">
        <authorList>
            <person name="de Groot N.N."/>
        </authorList>
    </citation>
    <scope>NUCLEOTIDE SEQUENCE [LARGE SCALE GENOMIC DNA]</scope>
    <source>
        <strain evidence="2 3">DSM 2179</strain>
    </source>
</reference>
<dbReference type="InterPro" id="IPR013830">
    <property type="entry name" value="SGNH_hydro"/>
</dbReference>
<evidence type="ECO:0000259" key="1">
    <source>
        <dbReference type="Pfam" id="PF13472"/>
    </source>
</evidence>
<accession>A0A1H6UMY5</accession>
<feature type="domain" description="SGNH hydrolase-type esterase" evidence="1">
    <location>
        <begin position="283"/>
        <end position="452"/>
    </location>
</feature>
<dbReference type="InterPro" id="IPR036514">
    <property type="entry name" value="SGNH_hydro_sf"/>
</dbReference>
<proteinExistence type="predicted"/>
<dbReference type="Gene3D" id="2.60.40.10">
    <property type="entry name" value="Immunoglobulins"/>
    <property type="match status" value="1"/>
</dbReference>
<dbReference type="SUPFAM" id="SSF52266">
    <property type="entry name" value="SGNH hydrolase"/>
    <property type="match status" value="1"/>
</dbReference>
<organism evidence="2 3">
    <name type="scientific">Propionispira arboris</name>
    <dbReference type="NCBI Taxonomy" id="84035"/>
    <lineage>
        <taxon>Bacteria</taxon>
        <taxon>Bacillati</taxon>
        <taxon>Bacillota</taxon>
        <taxon>Negativicutes</taxon>
        <taxon>Selenomonadales</taxon>
        <taxon>Selenomonadaceae</taxon>
        <taxon>Propionispira</taxon>
    </lineage>
</organism>
<dbReference type="EMBL" id="FNZK01000001">
    <property type="protein sequence ID" value="SEI89262.1"/>
    <property type="molecule type" value="Genomic_DNA"/>
</dbReference>
<dbReference type="InterPro" id="IPR051532">
    <property type="entry name" value="Ester_Hydrolysis_Enzymes"/>
</dbReference>
<dbReference type="PANTHER" id="PTHR30383">
    <property type="entry name" value="THIOESTERASE 1/PROTEASE 1/LYSOPHOSPHOLIPASE L1"/>
    <property type="match status" value="1"/>
</dbReference>
<evidence type="ECO:0000313" key="2">
    <source>
        <dbReference type="EMBL" id="SEI89262.1"/>
    </source>
</evidence>
<dbReference type="Proteomes" id="UP000199662">
    <property type="component" value="Unassembled WGS sequence"/>
</dbReference>
<dbReference type="RefSeq" id="WP_091828678.1">
    <property type="nucleotide sequence ID" value="NZ_FNZK01000001.1"/>
</dbReference>
<sequence>MMKRVYCAWSCLLICICIEGGFLQEAQARHSETKSVVQTESAVKLKSTTVQAYKVTLKHSEALAETAKPSAKTLVINSPVSEPQMIDKVRITWNQVADAVMYQLVITKGKSPVKDHIVTTKDEIYTNGYELATAVFNVAGDDLHWQVRAMDINGIPISRFTELKPLVLQEVNPTAPKVTTQFDKMAYTPLYPVYSWIPYLKANAYEIQVFFDDDNNPKTPDQLLKTDWVTDPKKYDYYDDTAYAKPGTYWWRVRAENAVSQPISDWSTASYFIVTNTNIKIAALGDSITHGGGAVSNPPSYTMYNWETYTGVPILNLGFSGNTVESMLARFDADVLPFKPQFLVIMGGVNNIRAGDSAGQVIQVLSQIRDKCLINKITPVFVTVTPINPRLMTAVAGLSPTTGWEYQQMQINNWVRQQPAYVDVTPRLTDWRGWLSESLTTDGLHPDMEGKKIIGQTIGDYFKNKFQIT</sequence>
<dbReference type="Pfam" id="PF13472">
    <property type="entry name" value="Lipase_GDSL_2"/>
    <property type="match status" value="1"/>
</dbReference>
<name>A0A1H6UMY5_9FIRM</name>
<dbReference type="AlphaFoldDB" id="A0A1H6UMY5"/>
<dbReference type="STRING" id="84035.SAMN05660742_101373"/>
<dbReference type="InterPro" id="IPR013783">
    <property type="entry name" value="Ig-like_fold"/>
</dbReference>
<protein>
    <submittedName>
        <fullName evidence="2">Lysophospholipase L1</fullName>
    </submittedName>
</protein>
<gene>
    <name evidence="2" type="ORF">SAMN05660742_101373</name>
</gene>
<keyword evidence="3" id="KW-1185">Reference proteome</keyword>
<dbReference type="GO" id="GO:0004622">
    <property type="term" value="F:phosphatidylcholine lysophospholipase activity"/>
    <property type="evidence" value="ECO:0007669"/>
    <property type="project" value="TreeGrafter"/>
</dbReference>
<dbReference type="PANTHER" id="PTHR30383:SF5">
    <property type="entry name" value="SGNH HYDROLASE-TYPE ESTERASE DOMAIN-CONTAINING PROTEIN"/>
    <property type="match status" value="1"/>
</dbReference>